<reference evidence="4 5" key="1">
    <citation type="submission" date="2024-09" db="EMBL/GenBank/DDBJ databases">
        <authorList>
            <person name="Sun Q."/>
            <person name="Mori K."/>
        </authorList>
    </citation>
    <scope>NUCLEOTIDE SEQUENCE [LARGE SCALE GENOMIC DNA]</scope>
    <source>
        <strain evidence="4 5">TBRC 2205</strain>
    </source>
</reference>
<feature type="domain" description="CBM2" evidence="3">
    <location>
        <begin position="27"/>
        <end position="136"/>
    </location>
</feature>
<dbReference type="Proteomes" id="UP001589894">
    <property type="component" value="Unassembled WGS sequence"/>
</dbReference>
<dbReference type="InterPro" id="IPR008928">
    <property type="entry name" value="6-hairpin_glycosidase_sf"/>
</dbReference>
<dbReference type="InterPro" id="IPR012341">
    <property type="entry name" value="6hp_glycosidase-like_sf"/>
</dbReference>
<dbReference type="PANTHER" id="PTHR31084">
    <property type="entry name" value="ALPHA-L-FUCOSIDASE 2"/>
    <property type="match status" value="1"/>
</dbReference>
<dbReference type="Pfam" id="PF00553">
    <property type="entry name" value="CBM_2"/>
    <property type="match status" value="1"/>
</dbReference>
<dbReference type="SMART" id="SM00637">
    <property type="entry name" value="CBD_II"/>
    <property type="match status" value="1"/>
</dbReference>
<dbReference type="InterPro" id="IPR013780">
    <property type="entry name" value="Glyco_hydro_b"/>
</dbReference>
<comment type="caution">
    <text evidence="4">The sequence shown here is derived from an EMBL/GenBank/DDBJ whole genome shotgun (WGS) entry which is preliminary data.</text>
</comment>
<feature type="signal peptide" evidence="2">
    <location>
        <begin position="1"/>
        <end position="30"/>
    </location>
</feature>
<dbReference type="Pfam" id="PF22124">
    <property type="entry name" value="Glyco_hydro_95_cat"/>
    <property type="match status" value="1"/>
</dbReference>
<gene>
    <name evidence="4" type="ORF">ACFFHU_31360</name>
</gene>
<keyword evidence="5" id="KW-1185">Reference proteome</keyword>
<dbReference type="RefSeq" id="WP_377344171.1">
    <property type="nucleotide sequence ID" value="NZ_JBHLUE010000036.1"/>
</dbReference>
<sequence>MRMRRRLWLAAGMAAVIGGYGAVTVSPAQAAAGCRVDYAVSSSWPGGFGANVTVTNLGDPVNGWTLTWSFPAGQAVTQYWNADISQSGAAVTARNVSYNGSLGTGASTSFGFNGSVTGSNPAPTSFSLNGVMCNGAPPTSAPPTSAPPTSGPPTSAPPTSGPPTSAPPTSAPPSSPPPGATTTAWQNGRFVVDTPNVVRRSNIVLNRPNGATGQFLGLGNGSLGVAEWAANGFTAQLNRNDTLPDRRSPGQVVIPGLSRLTGAADFHGYLDLYDGTLHESGGGMTMTAYVRADAPELVVDVTGADPNSSQSAQVKLWSGRSPSAQASGSVAALSQSWTDGNGSGGTSGQTFGAMAAVSAGGRNVTASNPNNLTGQVSFQPNADGSYRVIVVSPKWTGGNAISTATSLLGSDLTRPAGDLAASHLSWWHNYWDSVGLLKITSTDGSGEYFENIRTSYLYDIASINRDTLPGTQAGVADLFSFNQDTQPWYPAGYWFWNLRMFMQANLSAGAYDMNTPMFTLYRTNVSNIAAWTAANYPGHQGICVPETMRFNGNGSWYAGNESCDSRINPSYNAETVTSGAEIGLWIWQTYLATDDRAFLSANYPVMRESARFLLSHATTGSDGKLHTVSNAHETQWHVSDPITDIAAMKALFPVVVQAAQTLGVDSDVVSQLNAAIPKIRDYPTTSSGGVTVFTNSAQPSAQLHNVENLGLEPVWPYNLIGDNGGQTQLARDTFSRRPYQTNIDWNFDPLQAARLGLAGDVKSTLSALNSKWQLFANGIYCWDNNAASPYLEGTGVAAAGLTEALVQDYDGLLRVAPAWPSGWDVDGTVFIQHRGRAHVQIRGGNIVTFSVDAGATGTITVRNPWPGQNVTVVDGAGNTVLSNQTGSTIAIPAQVGAAYLIQRASAPTTALPFWAVSGSPATAPKTLGSRTIGVR</sequence>
<evidence type="ECO:0000313" key="4">
    <source>
        <dbReference type="EMBL" id="MFC0568619.1"/>
    </source>
</evidence>
<dbReference type="InterPro" id="IPR001919">
    <property type="entry name" value="CBD2"/>
</dbReference>
<proteinExistence type="predicted"/>
<dbReference type="PANTHER" id="PTHR31084:SF0">
    <property type="entry name" value="ALPHA-L-FUCOSIDASE 2"/>
    <property type="match status" value="1"/>
</dbReference>
<dbReference type="InterPro" id="IPR054363">
    <property type="entry name" value="GH95_cat"/>
</dbReference>
<evidence type="ECO:0000313" key="5">
    <source>
        <dbReference type="Proteomes" id="UP001589894"/>
    </source>
</evidence>
<name>A0ABV6P6F6_9ACTN</name>
<dbReference type="Gene3D" id="2.60.40.290">
    <property type="match status" value="1"/>
</dbReference>
<dbReference type="EMBL" id="JBHLUE010000036">
    <property type="protein sequence ID" value="MFC0568619.1"/>
    <property type="molecule type" value="Genomic_DNA"/>
</dbReference>
<keyword evidence="2" id="KW-0732">Signal</keyword>
<dbReference type="SUPFAM" id="SSF49384">
    <property type="entry name" value="Carbohydrate-binding domain"/>
    <property type="match status" value="1"/>
</dbReference>
<evidence type="ECO:0000259" key="3">
    <source>
        <dbReference type="PROSITE" id="PS51173"/>
    </source>
</evidence>
<feature type="chain" id="PRO_5046751671" evidence="2">
    <location>
        <begin position="31"/>
        <end position="935"/>
    </location>
</feature>
<dbReference type="Gene3D" id="1.50.10.10">
    <property type="match status" value="1"/>
</dbReference>
<dbReference type="PROSITE" id="PS51173">
    <property type="entry name" value="CBM2"/>
    <property type="match status" value="1"/>
</dbReference>
<evidence type="ECO:0000256" key="1">
    <source>
        <dbReference type="SAM" id="MobiDB-lite"/>
    </source>
</evidence>
<dbReference type="InterPro" id="IPR012291">
    <property type="entry name" value="CBM2_carb-bd_dom_sf"/>
</dbReference>
<dbReference type="Gene3D" id="2.60.40.1180">
    <property type="entry name" value="Golgi alpha-mannosidase II"/>
    <property type="match status" value="1"/>
</dbReference>
<accession>A0ABV6P6F6</accession>
<organism evidence="4 5">
    <name type="scientific">Plantactinospora siamensis</name>
    <dbReference type="NCBI Taxonomy" id="555372"/>
    <lineage>
        <taxon>Bacteria</taxon>
        <taxon>Bacillati</taxon>
        <taxon>Actinomycetota</taxon>
        <taxon>Actinomycetes</taxon>
        <taxon>Micromonosporales</taxon>
        <taxon>Micromonosporaceae</taxon>
        <taxon>Plantactinospora</taxon>
    </lineage>
</organism>
<protein>
    <submittedName>
        <fullName evidence="4">Cellulose-binding domain-containing protein</fullName>
    </submittedName>
</protein>
<feature type="region of interest" description="Disordered" evidence="1">
    <location>
        <begin position="130"/>
        <end position="191"/>
    </location>
</feature>
<dbReference type="InterPro" id="IPR008965">
    <property type="entry name" value="CBM2/CBM3_carb-bd_dom_sf"/>
</dbReference>
<feature type="compositionally biased region" description="Pro residues" evidence="1">
    <location>
        <begin position="139"/>
        <end position="179"/>
    </location>
</feature>
<dbReference type="PROSITE" id="PS51257">
    <property type="entry name" value="PROKAR_LIPOPROTEIN"/>
    <property type="match status" value="1"/>
</dbReference>
<dbReference type="SUPFAM" id="SSF48208">
    <property type="entry name" value="Six-hairpin glycosidases"/>
    <property type="match status" value="1"/>
</dbReference>
<evidence type="ECO:0000256" key="2">
    <source>
        <dbReference type="SAM" id="SignalP"/>
    </source>
</evidence>